<evidence type="ECO:0000313" key="1">
    <source>
        <dbReference type="EMBL" id="KAH6933317.1"/>
    </source>
</evidence>
<gene>
    <name evidence="1" type="ORF">HPB50_014172</name>
</gene>
<dbReference type="Proteomes" id="UP000821845">
    <property type="component" value="Chromosome 4"/>
</dbReference>
<name>A0ACB7SDS3_HYAAI</name>
<accession>A0ACB7SDS3</accession>
<evidence type="ECO:0000313" key="2">
    <source>
        <dbReference type="Proteomes" id="UP000821845"/>
    </source>
</evidence>
<protein>
    <submittedName>
        <fullName evidence="1">Uncharacterized protein</fullName>
    </submittedName>
</protein>
<comment type="caution">
    <text evidence="1">The sequence shown here is derived from an EMBL/GenBank/DDBJ whole genome shotgun (WGS) entry which is preliminary data.</text>
</comment>
<keyword evidence="2" id="KW-1185">Reference proteome</keyword>
<dbReference type="EMBL" id="CM023484">
    <property type="protein sequence ID" value="KAH6933317.1"/>
    <property type="molecule type" value="Genomic_DNA"/>
</dbReference>
<sequence>MVEHIRKFKAMLEFPQAIGALDGCHFPVSPSKKNATDYRNYEGRHSMTLLTPVNHRYRFLVGSPGRCHDA</sequence>
<organism evidence="1 2">
    <name type="scientific">Hyalomma asiaticum</name>
    <name type="common">Tick</name>
    <dbReference type="NCBI Taxonomy" id="266040"/>
    <lineage>
        <taxon>Eukaryota</taxon>
        <taxon>Metazoa</taxon>
        <taxon>Ecdysozoa</taxon>
        <taxon>Arthropoda</taxon>
        <taxon>Chelicerata</taxon>
        <taxon>Arachnida</taxon>
        <taxon>Acari</taxon>
        <taxon>Parasitiformes</taxon>
        <taxon>Ixodida</taxon>
        <taxon>Ixodoidea</taxon>
        <taxon>Ixodidae</taxon>
        <taxon>Hyalomminae</taxon>
        <taxon>Hyalomma</taxon>
    </lineage>
</organism>
<proteinExistence type="predicted"/>
<reference evidence="1" key="1">
    <citation type="submission" date="2020-05" db="EMBL/GenBank/DDBJ databases">
        <title>Large-scale comparative analyses of tick genomes elucidate their genetic diversity and vector capacities.</title>
        <authorList>
            <person name="Jia N."/>
            <person name="Wang J."/>
            <person name="Shi W."/>
            <person name="Du L."/>
            <person name="Sun Y."/>
            <person name="Zhan W."/>
            <person name="Jiang J."/>
            <person name="Wang Q."/>
            <person name="Zhang B."/>
            <person name="Ji P."/>
            <person name="Sakyi L.B."/>
            <person name="Cui X."/>
            <person name="Yuan T."/>
            <person name="Jiang B."/>
            <person name="Yang W."/>
            <person name="Lam T.T.-Y."/>
            <person name="Chang Q."/>
            <person name="Ding S."/>
            <person name="Wang X."/>
            <person name="Zhu J."/>
            <person name="Ruan X."/>
            <person name="Zhao L."/>
            <person name="Wei J."/>
            <person name="Que T."/>
            <person name="Du C."/>
            <person name="Cheng J."/>
            <person name="Dai P."/>
            <person name="Han X."/>
            <person name="Huang E."/>
            <person name="Gao Y."/>
            <person name="Liu J."/>
            <person name="Shao H."/>
            <person name="Ye R."/>
            <person name="Li L."/>
            <person name="Wei W."/>
            <person name="Wang X."/>
            <person name="Wang C."/>
            <person name="Yang T."/>
            <person name="Huo Q."/>
            <person name="Li W."/>
            <person name="Guo W."/>
            <person name="Chen H."/>
            <person name="Zhou L."/>
            <person name="Ni X."/>
            <person name="Tian J."/>
            <person name="Zhou Y."/>
            <person name="Sheng Y."/>
            <person name="Liu T."/>
            <person name="Pan Y."/>
            <person name="Xia L."/>
            <person name="Li J."/>
            <person name="Zhao F."/>
            <person name="Cao W."/>
        </authorList>
    </citation>
    <scope>NUCLEOTIDE SEQUENCE</scope>
    <source>
        <strain evidence="1">Hyas-2018</strain>
    </source>
</reference>